<accession>A0ABW5U7Q5</accession>
<organism evidence="4 5">
    <name type="scientific">Sulfitobacter aestuarii</name>
    <dbReference type="NCBI Taxonomy" id="2161676"/>
    <lineage>
        <taxon>Bacteria</taxon>
        <taxon>Pseudomonadati</taxon>
        <taxon>Pseudomonadota</taxon>
        <taxon>Alphaproteobacteria</taxon>
        <taxon>Rhodobacterales</taxon>
        <taxon>Roseobacteraceae</taxon>
        <taxon>Sulfitobacter</taxon>
    </lineage>
</organism>
<protein>
    <submittedName>
        <fullName evidence="4">Glycosyl transferase family 1</fullName>
    </submittedName>
</protein>
<feature type="domain" description="WsaF N-terminal" evidence="2">
    <location>
        <begin position="425"/>
        <end position="567"/>
    </location>
</feature>
<proteinExistence type="predicted"/>
<feature type="region of interest" description="Disordered" evidence="1">
    <location>
        <begin position="387"/>
        <end position="409"/>
    </location>
</feature>
<keyword evidence="4" id="KW-0808">Transferase</keyword>
<dbReference type="Pfam" id="PF22772">
    <property type="entry name" value="WsaF_C"/>
    <property type="match status" value="1"/>
</dbReference>
<dbReference type="Gene3D" id="3.40.50.11090">
    <property type="match status" value="1"/>
</dbReference>
<evidence type="ECO:0000313" key="4">
    <source>
        <dbReference type="EMBL" id="MFD2741472.1"/>
    </source>
</evidence>
<dbReference type="SUPFAM" id="SSF53448">
    <property type="entry name" value="Nucleotide-diphospho-sugar transferases"/>
    <property type="match status" value="1"/>
</dbReference>
<dbReference type="InterPro" id="IPR048510">
    <property type="entry name" value="WsaF_N"/>
</dbReference>
<sequence>MNADPVRDPGLNPSAARPLAAPDVLVVMAVYRPEAAHLQAQLQSLAEQQGCRLRLIAVIADTVSGALVREQATALGLDLRLVPCDQELDAVRAFETGLIEALAQIEEIGGGGDGAEPAIALCDQDDIWHGDRLEQGLAALRDSGAQMVHSDARLVAEDGQTLLQPSMFAFERRWRRPGLRGLLYRNNITGMTLLMRAEVVRLALPFPAQSGVHFYHDLWLGLIAAATGGVRLIDRPLVDYRQHGGNVMGAVDRQAGWLRGLHRRRPDAMWLRHEAASYGLARYLAHALHSRLSDAVADGDLPPARLRLAGLWPYLRRGGAGLHGFDMARLLLSGQPGLARIAAGFGVVSMGRTIWTLRQTFGSGWQETEEAFDARLYSLSPGMAPPRPRLSAAKREKPQPHDDLVDSRKAPRWQSDFSAPDPALVVLVPTLNPTEIFAGIVTAFDIGLGLAARGFRVRFIATDLPMSSPAASRSFLMRRLSPEAAASGAAGRVSLHCGVQNPTLPAHRGDLFLATAWWSAHIAQRLIAEHDLKQSRFFYLIQDYEPNFYPWGSEFADAMESYGFDFEPIFNTDLLRTYFAAQGFAFADAKALAFHPSIDIARYAAPPRPEREGGPRRLALYGRPEVARNMYPSAIEALAGFVAAEGLGSADIELVSIGLSHAPVDLPGGLQLVSLGKLPWEDYPEYLRSVDLGLSLMYSPHPSHPPIEMAASGVRVVTNGFGPKNLSELSPAIASVPPTAAALTEALRAAWAAAPVAQHERELDLTRLGLSQEAMLDRLAARLGEVFSRDKDDR</sequence>
<dbReference type="InterPro" id="IPR055050">
    <property type="entry name" value="WsaF_C"/>
</dbReference>
<dbReference type="GO" id="GO:0016740">
    <property type="term" value="F:transferase activity"/>
    <property type="evidence" value="ECO:0007669"/>
    <property type="project" value="UniProtKB-KW"/>
</dbReference>
<dbReference type="EMBL" id="JBHUMP010000026">
    <property type="protein sequence ID" value="MFD2741472.1"/>
    <property type="molecule type" value="Genomic_DNA"/>
</dbReference>
<dbReference type="RefSeq" id="WP_386375899.1">
    <property type="nucleotide sequence ID" value="NZ_JBHUMP010000026.1"/>
</dbReference>
<feature type="domain" description="WsaF C-terminal" evidence="3">
    <location>
        <begin position="616"/>
        <end position="748"/>
    </location>
</feature>
<dbReference type="SUPFAM" id="SSF53756">
    <property type="entry name" value="UDP-Glycosyltransferase/glycogen phosphorylase"/>
    <property type="match status" value="1"/>
</dbReference>
<dbReference type="Proteomes" id="UP001597474">
    <property type="component" value="Unassembled WGS sequence"/>
</dbReference>
<name>A0ABW5U7Q5_9RHOB</name>
<dbReference type="Gene3D" id="3.40.50.2000">
    <property type="entry name" value="Glycogen Phosphorylase B"/>
    <property type="match status" value="1"/>
</dbReference>
<evidence type="ECO:0000259" key="2">
    <source>
        <dbReference type="Pfam" id="PF21374"/>
    </source>
</evidence>
<keyword evidence="5" id="KW-1185">Reference proteome</keyword>
<comment type="caution">
    <text evidence="4">The sequence shown here is derived from an EMBL/GenBank/DDBJ whole genome shotgun (WGS) entry which is preliminary data.</text>
</comment>
<reference evidence="5" key="1">
    <citation type="journal article" date="2019" name="Int. J. Syst. Evol. Microbiol.">
        <title>The Global Catalogue of Microorganisms (GCM) 10K type strain sequencing project: providing services to taxonomists for standard genome sequencing and annotation.</title>
        <authorList>
            <consortium name="The Broad Institute Genomics Platform"/>
            <consortium name="The Broad Institute Genome Sequencing Center for Infectious Disease"/>
            <person name="Wu L."/>
            <person name="Ma J."/>
        </authorList>
    </citation>
    <scope>NUCLEOTIDE SEQUENCE [LARGE SCALE GENOMIC DNA]</scope>
    <source>
        <strain evidence="5">TISTR 2562</strain>
    </source>
</reference>
<evidence type="ECO:0000259" key="3">
    <source>
        <dbReference type="Pfam" id="PF22772"/>
    </source>
</evidence>
<dbReference type="Pfam" id="PF21374">
    <property type="entry name" value="WsaF_N"/>
    <property type="match status" value="1"/>
</dbReference>
<evidence type="ECO:0000313" key="5">
    <source>
        <dbReference type="Proteomes" id="UP001597474"/>
    </source>
</evidence>
<dbReference type="InterPro" id="IPR029044">
    <property type="entry name" value="Nucleotide-diphossugar_trans"/>
</dbReference>
<dbReference type="Gene3D" id="3.90.550.10">
    <property type="entry name" value="Spore Coat Polysaccharide Biosynthesis Protein SpsA, Chain A"/>
    <property type="match status" value="1"/>
</dbReference>
<evidence type="ECO:0000256" key="1">
    <source>
        <dbReference type="SAM" id="MobiDB-lite"/>
    </source>
</evidence>
<feature type="compositionally biased region" description="Basic and acidic residues" evidence="1">
    <location>
        <begin position="393"/>
        <end position="409"/>
    </location>
</feature>
<gene>
    <name evidence="4" type="ORF">ACFSUD_18015</name>
</gene>